<dbReference type="InterPro" id="IPR018376">
    <property type="entry name" value="Enoyl-CoA_hyd/isom_CS"/>
</dbReference>
<dbReference type="Gene3D" id="3.90.226.10">
    <property type="entry name" value="2-enoyl-CoA Hydratase, Chain A, domain 1"/>
    <property type="match status" value="1"/>
</dbReference>
<dbReference type="InterPro" id="IPR001753">
    <property type="entry name" value="Enoyl-CoA_hydra/iso"/>
</dbReference>
<dbReference type="Proteomes" id="UP001596977">
    <property type="component" value="Unassembled WGS sequence"/>
</dbReference>
<evidence type="ECO:0000313" key="4">
    <source>
        <dbReference type="Proteomes" id="UP001596977"/>
    </source>
</evidence>
<protein>
    <submittedName>
        <fullName evidence="3">Enoyl-CoA hydratase/isomerase family protein</fullName>
    </submittedName>
</protein>
<dbReference type="Pfam" id="PF00378">
    <property type="entry name" value="ECH_1"/>
    <property type="match status" value="1"/>
</dbReference>
<evidence type="ECO:0000256" key="1">
    <source>
        <dbReference type="ARBA" id="ARBA00005254"/>
    </source>
</evidence>
<name>A0ABW3H2G6_9SPHN</name>
<proteinExistence type="inferred from homology"/>
<dbReference type="PANTHER" id="PTHR43802:SF1">
    <property type="entry name" value="IP11341P-RELATED"/>
    <property type="match status" value="1"/>
</dbReference>
<evidence type="ECO:0000313" key="3">
    <source>
        <dbReference type="EMBL" id="MFD0945635.1"/>
    </source>
</evidence>
<dbReference type="RefSeq" id="WP_264942131.1">
    <property type="nucleotide sequence ID" value="NZ_JAPDRA010000001.1"/>
</dbReference>
<reference evidence="4" key="1">
    <citation type="journal article" date="2019" name="Int. J. Syst. Evol. Microbiol.">
        <title>The Global Catalogue of Microorganisms (GCM) 10K type strain sequencing project: providing services to taxonomists for standard genome sequencing and annotation.</title>
        <authorList>
            <consortium name="The Broad Institute Genomics Platform"/>
            <consortium name="The Broad Institute Genome Sequencing Center for Infectious Disease"/>
            <person name="Wu L."/>
            <person name="Ma J."/>
        </authorList>
    </citation>
    <scope>NUCLEOTIDE SEQUENCE [LARGE SCALE GENOMIC DNA]</scope>
    <source>
        <strain evidence="4">CCUG 62982</strain>
    </source>
</reference>
<organism evidence="3 4">
    <name type="scientific">Sphingomonas canadensis</name>
    <dbReference type="NCBI Taxonomy" id="1219257"/>
    <lineage>
        <taxon>Bacteria</taxon>
        <taxon>Pseudomonadati</taxon>
        <taxon>Pseudomonadota</taxon>
        <taxon>Alphaproteobacteria</taxon>
        <taxon>Sphingomonadales</taxon>
        <taxon>Sphingomonadaceae</taxon>
        <taxon>Sphingomonas</taxon>
    </lineage>
</organism>
<dbReference type="EMBL" id="JBHTJG010000001">
    <property type="protein sequence ID" value="MFD0945635.1"/>
    <property type="molecule type" value="Genomic_DNA"/>
</dbReference>
<evidence type="ECO:0000256" key="2">
    <source>
        <dbReference type="RuleBase" id="RU003707"/>
    </source>
</evidence>
<keyword evidence="4" id="KW-1185">Reference proteome</keyword>
<dbReference type="PANTHER" id="PTHR43802">
    <property type="entry name" value="ENOYL-COA HYDRATASE"/>
    <property type="match status" value="1"/>
</dbReference>
<dbReference type="InterPro" id="IPR029045">
    <property type="entry name" value="ClpP/crotonase-like_dom_sf"/>
</dbReference>
<comment type="similarity">
    <text evidence="1 2">Belongs to the enoyl-CoA hydratase/isomerase family.</text>
</comment>
<dbReference type="CDD" id="cd06558">
    <property type="entry name" value="crotonase-like"/>
    <property type="match status" value="1"/>
</dbReference>
<dbReference type="PROSITE" id="PS00166">
    <property type="entry name" value="ENOYL_COA_HYDRATASE"/>
    <property type="match status" value="1"/>
</dbReference>
<dbReference type="SUPFAM" id="SSF52096">
    <property type="entry name" value="ClpP/crotonase"/>
    <property type="match status" value="1"/>
</dbReference>
<gene>
    <name evidence="3" type="ORF">ACFQ1E_04725</name>
</gene>
<comment type="caution">
    <text evidence="3">The sequence shown here is derived from an EMBL/GenBank/DDBJ whole genome shotgun (WGS) entry which is preliminary data.</text>
</comment>
<accession>A0ABW3H2G6</accession>
<sequence length="264" mass="28264">MKDYSTISVEQEGAVDWLTLNRPDRLNALDATMVCELWDYFQGLQSDYSRRIVVLRGAGKAFCAGLDLVWFNTAKEKMPRGATDKGPGPSLSDIVLSMRSCPQVIISLVHGAACGGGFNFALASDIRIAGRSARMNVAFVKLGLSGCELGTSYFLPRTVGASVAAELMMTGRFIHADRALATGLVSEVVDDDQLEATARALIGDLLAASPTGLRKTKETMARASGMDDLAAVIALEEHTQTMCMQASDFTQTVAAFGEVKAERV</sequence>